<protein>
    <submittedName>
        <fullName evidence="1">Uncharacterized protein</fullName>
    </submittedName>
</protein>
<proteinExistence type="predicted"/>
<organism evidence="1 2">
    <name type="scientific">Pistacia integerrima</name>
    <dbReference type="NCBI Taxonomy" id="434235"/>
    <lineage>
        <taxon>Eukaryota</taxon>
        <taxon>Viridiplantae</taxon>
        <taxon>Streptophyta</taxon>
        <taxon>Embryophyta</taxon>
        <taxon>Tracheophyta</taxon>
        <taxon>Spermatophyta</taxon>
        <taxon>Magnoliopsida</taxon>
        <taxon>eudicotyledons</taxon>
        <taxon>Gunneridae</taxon>
        <taxon>Pentapetalae</taxon>
        <taxon>rosids</taxon>
        <taxon>malvids</taxon>
        <taxon>Sapindales</taxon>
        <taxon>Anacardiaceae</taxon>
        <taxon>Pistacia</taxon>
    </lineage>
</organism>
<gene>
    <name evidence="1" type="ORF">Pint_32347</name>
</gene>
<reference evidence="2" key="1">
    <citation type="journal article" date="2023" name="G3 (Bethesda)">
        <title>Genome assembly and association tests identify interacting loci associated with vigor, precocity, and sex in interspecific pistachio rootstocks.</title>
        <authorList>
            <person name="Palmer W."/>
            <person name="Jacygrad E."/>
            <person name="Sagayaradj S."/>
            <person name="Cavanaugh K."/>
            <person name="Han R."/>
            <person name="Bertier L."/>
            <person name="Beede B."/>
            <person name="Kafkas S."/>
            <person name="Golino D."/>
            <person name="Preece J."/>
            <person name="Michelmore R."/>
        </authorList>
    </citation>
    <scope>NUCLEOTIDE SEQUENCE [LARGE SCALE GENOMIC DNA]</scope>
</reference>
<name>A0ACC0XQT2_9ROSI</name>
<evidence type="ECO:0000313" key="1">
    <source>
        <dbReference type="EMBL" id="KAJ0021639.1"/>
    </source>
</evidence>
<comment type="caution">
    <text evidence="1">The sequence shown here is derived from an EMBL/GenBank/DDBJ whole genome shotgun (WGS) entry which is preliminary data.</text>
</comment>
<accession>A0ACC0XQT2</accession>
<sequence length="73" mass="8115">MASHDECLMASHDECSGQFIIPAINVEFNARTAQPSSRAHTGKVFPTWVEWKKLRKAPSGPNPVGNQYPPSRH</sequence>
<dbReference type="EMBL" id="CM047746">
    <property type="protein sequence ID" value="KAJ0021639.1"/>
    <property type="molecule type" value="Genomic_DNA"/>
</dbReference>
<evidence type="ECO:0000313" key="2">
    <source>
        <dbReference type="Proteomes" id="UP001163603"/>
    </source>
</evidence>
<dbReference type="Proteomes" id="UP001163603">
    <property type="component" value="Chromosome 11"/>
</dbReference>
<keyword evidence="2" id="KW-1185">Reference proteome</keyword>